<evidence type="ECO:0000256" key="1">
    <source>
        <dbReference type="ARBA" id="ARBA00004141"/>
    </source>
</evidence>
<feature type="transmembrane region" description="Helical" evidence="7">
    <location>
        <begin position="259"/>
        <end position="278"/>
    </location>
</feature>
<dbReference type="AlphaFoldDB" id="A0A8H5F2G5"/>
<evidence type="ECO:0000256" key="6">
    <source>
        <dbReference type="SAM" id="MobiDB-lite"/>
    </source>
</evidence>
<keyword evidence="5 7" id="KW-0472">Membrane</keyword>
<evidence type="ECO:0000313" key="9">
    <source>
        <dbReference type="Proteomes" id="UP000567179"/>
    </source>
</evidence>
<dbReference type="InterPro" id="IPR036259">
    <property type="entry name" value="MFS_trans_sf"/>
</dbReference>
<keyword evidence="2" id="KW-0813">Transport</keyword>
<feature type="compositionally biased region" description="Low complexity" evidence="6">
    <location>
        <begin position="33"/>
        <end position="49"/>
    </location>
</feature>
<dbReference type="PANTHER" id="PTHR19432">
    <property type="entry name" value="SUGAR TRANSPORTER"/>
    <property type="match status" value="1"/>
</dbReference>
<protein>
    <recommendedName>
        <fullName evidence="10">Major facilitator superfamily (MFS) profile domain-containing protein</fullName>
    </recommendedName>
</protein>
<keyword evidence="4 7" id="KW-1133">Transmembrane helix</keyword>
<evidence type="ECO:0000256" key="7">
    <source>
        <dbReference type="SAM" id="Phobius"/>
    </source>
</evidence>
<feature type="transmembrane region" description="Helical" evidence="7">
    <location>
        <begin position="182"/>
        <end position="202"/>
    </location>
</feature>
<reference evidence="8 9" key="1">
    <citation type="journal article" date="2020" name="ISME J.">
        <title>Uncovering the hidden diversity of litter-decomposition mechanisms in mushroom-forming fungi.</title>
        <authorList>
            <person name="Floudas D."/>
            <person name="Bentzer J."/>
            <person name="Ahren D."/>
            <person name="Johansson T."/>
            <person name="Persson P."/>
            <person name="Tunlid A."/>
        </authorList>
    </citation>
    <scope>NUCLEOTIDE SEQUENCE [LARGE SCALE GENOMIC DNA]</scope>
    <source>
        <strain evidence="8 9">CBS 101986</strain>
    </source>
</reference>
<evidence type="ECO:0000256" key="3">
    <source>
        <dbReference type="ARBA" id="ARBA00022692"/>
    </source>
</evidence>
<name>A0A8H5F2G5_9AGAR</name>
<feature type="transmembrane region" description="Helical" evidence="7">
    <location>
        <begin position="559"/>
        <end position="579"/>
    </location>
</feature>
<organism evidence="8 9">
    <name type="scientific">Psilocybe cf. subviscida</name>
    <dbReference type="NCBI Taxonomy" id="2480587"/>
    <lineage>
        <taxon>Eukaryota</taxon>
        <taxon>Fungi</taxon>
        <taxon>Dikarya</taxon>
        <taxon>Basidiomycota</taxon>
        <taxon>Agaricomycotina</taxon>
        <taxon>Agaricomycetes</taxon>
        <taxon>Agaricomycetidae</taxon>
        <taxon>Agaricales</taxon>
        <taxon>Agaricineae</taxon>
        <taxon>Strophariaceae</taxon>
        <taxon>Psilocybe</taxon>
    </lineage>
</organism>
<feature type="transmembrane region" description="Helical" evidence="7">
    <location>
        <begin position="460"/>
        <end position="486"/>
    </location>
</feature>
<sequence>MIPPIADSDDPTSQIAWPAARGRQDPNHPEADSPASNGAPAANGNSNGNTQRSKTPPGKRIMSTWDLVTLSIAMAGSQIAWTVELGYGTPFLLKLGLTEHLTSLVWLAGPISGLVAQPVIGALSDASTSKYRRRFWIVLSTVALVISTLTLAYCQEIAAFFVDLGGAGNGDWDERRKDMAKWTSIGFAIVSFYVLDFALNGLQASLRNLLLDVAPPGQLNAGNAWHSRMINAGNIVGYGFGFLPLAQLPIIRLLGGDQFRKFCIICIVTLVATVWITCSNHPEPERPRATQRSESGGMRDIFKSIFHAMKSLPKPVRRVCYVQLFAFMGWFPFLFYSTTYMGQIMAYEQDKEPDADRATRTGELAMLIYSIVGVAAGTIIPHLANRDRRLMGHKTDVDEDAELARLRESVRQWKIDAVRKGKPLALPVMPFLLRNIWTGALILFSFLTFSTFFISTVWQATIFISLVGICWAVATWVPFAIIMELLKEPPPPVRNLRENARPRVHARNVSTPQRPSFSTTERSPLIRRRSFDEYENHPEEEQMRAAPLPGGTVLGIHNLAIVMPQFIVAVASSIIFRLVDGDMPSSLEDSGDTYYGKNGVAWVLRFGGLCTLVGAAFARKVPPTPTEKAMRRRLGEMKLLGEETNP</sequence>
<feature type="region of interest" description="Disordered" evidence="6">
    <location>
        <begin position="1"/>
        <end position="60"/>
    </location>
</feature>
<feature type="transmembrane region" description="Helical" evidence="7">
    <location>
        <begin position="103"/>
        <end position="123"/>
    </location>
</feature>
<evidence type="ECO:0000313" key="8">
    <source>
        <dbReference type="EMBL" id="KAF5321179.1"/>
    </source>
</evidence>
<feature type="transmembrane region" description="Helical" evidence="7">
    <location>
        <begin position="364"/>
        <end position="384"/>
    </location>
</feature>
<comment type="subcellular location">
    <subcellularLocation>
        <location evidence="1">Membrane</location>
        <topology evidence="1">Multi-pass membrane protein</topology>
    </subcellularLocation>
</comment>
<feature type="transmembrane region" description="Helical" evidence="7">
    <location>
        <begin position="235"/>
        <end position="253"/>
    </location>
</feature>
<comment type="caution">
    <text evidence="8">The sequence shown here is derived from an EMBL/GenBank/DDBJ whole genome shotgun (WGS) entry which is preliminary data.</text>
</comment>
<feature type="transmembrane region" description="Helical" evidence="7">
    <location>
        <begin position="319"/>
        <end position="344"/>
    </location>
</feature>
<dbReference type="PANTHER" id="PTHR19432:SF35">
    <property type="entry name" value="SOLUTE CARRIER FAMILY 45 MEMBER 3 ISOFORM X1"/>
    <property type="match status" value="1"/>
</dbReference>
<keyword evidence="3 7" id="KW-0812">Transmembrane</keyword>
<evidence type="ECO:0008006" key="10">
    <source>
        <dbReference type="Google" id="ProtNLM"/>
    </source>
</evidence>
<feature type="transmembrane region" description="Helical" evidence="7">
    <location>
        <begin position="135"/>
        <end position="162"/>
    </location>
</feature>
<dbReference type="GO" id="GO:0008506">
    <property type="term" value="F:sucrose:proton symporter activity"/>
    <property type="evidence" value="ECO:0007669"/>
    <property type="project" value="TreeGrafter"/>
</dbReference>
<proteinExistence type="predicted"/>
<evidence type="ECO:0000256" key="2">
    <source>
        <dbReference type="ARBA" id="ARBA00022448"/>
    </source>
</evidence>
<feature type="compositionally biased region" description="Basic and acidic residues" evidence="6">
    <location>
        <begin position="22"/>
        <end position="31"/>
    </location>
</feature>
<feature type="transmembrane region" description="Helical" evidence="7">
    <location>
        <begin position="599"/>
        <end position="618"/>
    </location>
</feature>
<dbReference type="InterPro" id="IPR011701">
    <property type="entry name" value="MFS"/>
</dbReference>
<evidence type="ECO:0000256" key="5">
    <source>
        <dbReference type="ARBA" id="ARBA00023136"/>
    </source>
</evidence>
<dbReference type="Gene3D" id="1.20.1250.20">
    <property type="entry name" value="MFS general substrate transporter like domains"/>
    <property type="match status" value="1"/>
</dbReference>
<dbReference type="SUPFAM" id="SSF103473">
    <property type="entry name" value="MFS general substrate transporter"/>
    <property type="match status" value="1"/>
</dbReference>
<dbReference type="Proteomes" id="UP000567179">
    <property type="component" value="Unassembled WGS sequence"/>
</dbReference>
<evidence type="ECO:0000256" key="4">
    <source>
        <dbReference type="ARBA" id="ARBA00022989"/>
    </source>
</evidence>
<dbReference type="GO" id="GO:0005886">
    <property type="term" value="C:plasma membrane"/>
    <property type="evidence" value="ECO:0007669"/>
    <property type="project" value="TreeGrafter"/>
</dbReference>
<feature type="transmembrane region" description="Helical" evidence="7">
    <location>
        <begin position="432"/>
        <end position="454"/>
    </location>
</feature>
<accession>A0A8H5F2G5</accession>
<dbReference type="Pfam" id="PF07690">
    <property type="entry name" value="MFS_1"/>
    <property type="match status" value="1"/>
</dbReference>
<dbReference type="EMBL" id="JAACJJ010000028">
    <property type="protein sequence ID" value="KAF5321179.1"/>
    <property type="molecule type" value="Genomic_DNA"/>
</dbReference>
<gene>
    <name evidence="8" type="ORF">D9619_000818</name>
</gene>
<dbReference type="OrthoDB" id="28755at2759"/>
<keyword evidence="9" id="KW-1185">Reference proteome</keyword>